<evidence type="ECO:0000256" key="3">
    <source>
        <dbReference type="ARBA" id="ARBA00022448"/>
    </source>
</evidence>
<evidence type="ECO:0000256" key="2">
    <source>
        <dbReference type="ARBA" id="ARBA00009142"/>
    </source>
</evidence>
<keyword evidence="7 8" id="KW-0472">Membrane</keyword>
<evidence type="ECO:0000313" key="11">
    <source>
        <dbReference type="Proteomes" id="UP000028980"/>
    </source>
</evidence>
<name>A0A081D999_NONUL</name>
<dbReference type="PANTHER" id="PTHR30269:SF37">
    <property type="entry name" value="MEMBRANE TRANSPORTER PROTEIN"/>
    <property type="match status" value="1"/>
</dbReference>
<keyword evidence="5 8" id="KW-0812">Transmembrane</keyword>
<evidence type="ECO:0000313" key="12">
    <source>
        <dbReference type="Proteomes" id="UP000029647"/>
    </source>
</evidence>
<keyword evidence="6 8" id="KW-1133">Transmembrane helix</keyword>
<protein>
    <recommendedName>
        <fullName evidence="8">Probable membrane transporter protein</fullName>
    </recommendedName>
</protein>
<dbReference type="InterPro" id="IPR052017">
    <property type="entry name" value="TSUP"/>
</dbReference>
<proteinExistence type="inferred from homology"/>
<feature type="transmembrane region" description="Helical" evidence="8">
    <location>
        <begin position="192"/>
        <end position="210"/>
    </location>
</feature>
<gene>
    <name evidence="10" type="ORF">JCM19275_175</name>
    <name evidence="9" type="ORF">JCM19296_1087</name>
</gene>
<accession>A0A081D999</accession>
<evidence type="ECO:0000256" key="5">
    <source>
        <dbReference type="ARBA" id="ARBA00022692"/>
    </source>
</evidence>
<keyword evidence="3" id="KW-0813">Transport</keyword>
<feature type="transmembrane region" description="Helical" evidence="8">
    <location>
        <begin position="222"/>
        <end position="243"/>
    </location>
</feature>
<sequence length="245" mass="26559">MLSRYLPVFLILALLAEVLGTIGGFGSSVFFVPVANFYFDFQSVLGITALFHLSSNVTKIAFFRKGLDKRLLLYLGIPAIIFVSIGAFLSKYVNPGMLGLILGVFLIVLSLVFLIFKKLVVKDSNKNAIAGGVLSGLSAGLLGTGGAIRGITMAAFKMDKATFIATSAAIDFGVDASRAVIYYYNGYMHQDHLYIAGLLLIVAIVGTWIGKRILAYFSQEQFRTLVLVLILIIGIASVFSDYIKM</sequence>
<comment type="subcellular location">
    <subcellularLocation>
        <location evidence="1 8">Cell membrane</location>
        <topology evidence="1 8">Multi-pass membrane protein</topology>
    </subcellularLocation>
</comment>
<evidence type="ECO:0000256" key="6">
    <source>
        <dbReference type="ARBA" id="ARBA00022989"/>
    </source>
</evidence>
<evidence type="ECO:0000256" key="1">
    <source>
        <dbReference type="ARBA" id="ARBA00004651"/>
    </source>
</evidence>
<feature type="transmembrane region" description="Helical" evidence="8">
    <location>
        <begin position="71"/>
        <end position="90"/>
    </location>
</feature>
<comment type="caution">
    <text evidence="9">The sequence shown here is derived from an EMBL/GenBank/DDBJ whole genome shotgun (WGS) entry which is preliminary data.</text>
</comment>
<evidence type="ECO:0000313" key="9">
    <source>
        <dbReference type="EMBL" id="GAK75495.1"/>
    </source>
</evidence>
<evidence type="ECO:0000256" key="7">
    <source>
        <dbReference type="ARBA" id="ARBA00023136"/>
    </source>
</evidence>
<dbReference type="AlphaFoldDB" id="A0A081D999"/>
<comment type="similarity">
    <text evidence="2 8">Belongs to the 4-toluene sulfonate uptake permease (TSUP) (TC 2.A.102) family.</text>
</comment>
<dbReference type="Proteomes" id="UP000028980">
    <property type="component" value="Unassembled WGS sequence"/>
</dbReference>
<dbReference type="InterPro" id="IPR002781">
    <property type="entry name" value="TM_pro_TauE-like"/>
</dbReference>
<organism evidence="9 11">
    <name type="scientific">Nonlabens ulvanivorans</name>
    <name type="common">Persicivirga ulvanivorans</name>
    <dbReference type="NCBI Taxonomy" id="906888"/>
    <lineage>
        <taxon>Bacteria</taxon>
        <taxon>Pseudomonadati</taxon>
        <taxon>Bacteroidota</taxon>
        <taxon>Flavobacteriia</taxon>
        <taxon>Flavobacteriales</taxon>
        <taxon>Flavobacteriaceae</taxon>
        <taxon>Nonlabens</taxon>
    </lineage>
</organism>
<dbReference type="GO" id="GO:0005886">
    <property type="term" value="C:plasma membrane"/>
    <property type="evidence" value="ECO:0007669"/>
    <property type="project" value="UniProtKB-SubCell"/>
</dbReference>
<feature type="transmembrane region" description="Helical" evidence="8">
    <location>
        <begin position="96"/>
        <end position="116"/>
    </location>
</feature>
<feature type="transmembrane region" description="Helical" evidence="8">
    <location>
        <begin position="128"/>
        <end position="148"/>
    </location>
</feature>
<dbReference type="EMBL" id="BBNT01000007">
    <property type="protein sequence ID" value="GAL75951.1"/>
    <property type="molecule type" value="Genomic_DNA"/>
</dbReference>
<evidence type="ECO:0000256" key="8">
    <source>
        <dbReference type="RuleBase" id="RU363041"/>
    </source>
</evidence>
<dbReference type="Pfam" id="PF01925">
    <property type="entry name" value="TauE"/>
    <property type="match status" value="1"/>
</dbReference>
<reference evidence="11 12" key="1">
    <citation type="journal article" date="2014" name="Genome Announc.">
        <title>Draft Genome Sequences of Marine Flavobacterium Nonlabens Strains NR17, NR24, NR27, NR32, NR33, and Ara13.</title>
        <authorList>
            <person name="Nakanishi M."/>
            <person name="Meirelles P."/>
            <person name="Suzuki R."/>
            <person name="Takatani N."/>
            <person name="Mino S."/>
            <person name="Suda W."/>
            <person name="Oshima K."/>
            <person name="Hattori M."/>
            <person name="Ohkuma M."/>
            <person name="Hosokawa M."/>
            <person name="Miyashita K."/>
            <person name="Thompson F.L."/>
            <person name="Niwa A."/>
            <person name="Sawabe T."/>
            <person name="Sawabe T."/>
        </authorList>
    </citation>
    <scope>NUCLEOTIDE SEQUENCE [LARGE SCALE GENOMIC DNA]</scope>
    <source>
        <strain evidence="10">JCM 19275</strain>
        <strain evidence="9">JCM 19296</strain>
        <strain evidence="12">JCM19275</strain>
        <strain evidence="11">JCM19296</strain>
    </source>
</reference>
<dbReference type="Proteomes" id="UP000029647">
    <property type="component" value="Unassembled WGS sequence"/>
</dbReference>
<evidence type="ECO:0000313" key="10">
    <source>
        <dbReference type="EMBL" id="GAL75951.1"/>
    </source>
</evidence>
<evidence type="ECO:0000256" key="4">
    <source>
        <dbReference type="ARBA" id="ARBA00022475"/>
    </source>
</evidence>
<keyword evidence="4 8" id="KW-1003">Cell membrane</keyword>
<dbReference type="EMBL" id="BBLG01000002">
    <property type="protein sequence ID" value="GAK75495.1"/>
    <property type="molecule type" value="Genomic_DNA"/>
</dbReference>
<dbReference type="PANTHER" id="PTHR30269">
    <property type="entry name" value="TRANSMEMBRANE PROTEIN YFCA"/>
    <property type="match status" value="1"/>
</dbReference>